<accession>K0B4S3</accession>
<evidence type="ECO:0000256" key="4">
    <source>
        <dbReference type="ARBA" id="ARBA00022984"/>
    </source>
</evidence>
<name>K0B4S3_GOTA9</name>
<dbReference type="PANTHER" id="PTHR30582">
    <property type="entry name" value="L,D-TRANSPEPTIDASE"/>
    <property type="match status" value="1"/>
</dbReference>
<dbReference type="InterPro" id="IPR038063">
    <property type="entry name" value="Transpep_catalytic_dom"/>
</dbReference>
<evidence type="ECO:0000313" key="10">
    <source>
        <dbReference type="Proteomes" id="UP000006094"/>
    </source>
</evidence>
<feature type="chain" id="PRO_5003829382" evidence="7">
    <location>
        <begin position="29"/>
        <end position="353"/>
    </location>
</feature>
<dbReference type="Proteomes" id="UP000006094">
    <property type="component" value="Chromosome"/>
</dbReference>
<feature type="active site" description="Proton donor/acceptor" evidence="6">
    <location>
        <position position="288"/>
    </location>
</feature>
<evidence type="ECO:0000259" key="8">
    <source>
        <dbReference type="PROSITE" id="PS52029"/>
    </source>
</evidence>
<dbReference type="CDD" id="cd16913">
    <property type="entry name" value="YkuD_like"/>
    <property type="match status" value="1"/>
</dbReference>
<dbReference type="GO" id="GO:0018104">
    <property type="term" value="P:peptidoglycan-protein cross-linking"/>
    <property type="evidence" value="ECO:0007669"/>
    <property type="project" value="TreeGrafter"/>
</dbReference>
<dbReference type="HOGENOM" id="CLU_047372_0_0_9"/>
<feature type="signal peptide" evidence="7">
    <location>
        <begin position="1"/>
        <end position="28"/>
    </location>
</feature>
<dbReference type="EMBL" id="CP003326">
    <property type="protein sequence ID" value="AFS79576.1"/>
    <property type="molecule type" value="Genomic_DNA"/>
</dbReference>
<dbReference type="InterPro" id="IPR005490">
    <property type="entry name" value="LD_TPept_cat_dom"/>
</dbReference>
<dbReference type="Pfam" id="PF03734">
    <property type="entry name" value="YkuD"/>
    <property type="match status" value="1"/>
</dbReference>
<dbReference type="RefSeq" id="WP_014968710.1">
    <property type="nucleotide sequence ID" value="NC_018664.1"/>
</dbReference>
<organism evidence="9 10">
    <name type="scientific">Gottschalkia acidurici (strain ATCC 7906 / DSM 604 / BCRC 14475 / CIP 104303 / KCTC 5404 / NCIMB 10678 / 9a)</name>
    <name type="common">Clostridium acidurici</name>
    <dbReference type="NCBI Taxonomy" id="1128398"/>
    <lineage>
        <taxon>Bacteria</taxon>
        <taxon>Bacillati</taxon>
        <taxon>Bacillota</taxon>
        <taxon>Tissierellia</taxon>
        <taxon>Tissierellales</taxon>
        <taxon>Gottschalkiaceae</taxon>
        <taxon>Gottschalkia</taxon>
    </lineage>
</organism>
<dbReference type="GO" id="GO:0008360">
    <property type="term" value="P:regulation of cell shape"/>
    <property type="evidence" value="ECO:0007669"/>
    <property type="project" value="UniProtKB-UniRule"/>
</dbReference>
<dbReference type="PANTHER" id="PTHR30582:SF2">
    <property type="entry name" value="L,D-TRANSPEPTIDASE YCIB-RELATED"/>
    <property type="match status" value="1"/>
</dbReference>
<evidence type="ECO:0000256" key="7">
    <source>
        <dbReference type="SAM" id="SignalP"/>
    </source>
</evidence>
<reference evidence="9 10" key="1">
    <citation type="journal article" date="2012" name="PLoS ONE">
        <title>The purine-utilizing bacterium Clostridium acidurici 9a: a genome-guided metabolic reconsideration.</title>
        <authorList>
            <person name="Hartwich K."/>
            <person name="Poehlein A."/>
            <person name="Daniel R."/>
        </authorList>
    </citation>
    <scope>NUCLEOTIDE SEQUENCE [LARGE SCALE GENOMIC DNA]</scope>
    <source>
        <strain evidence="10">ATCC 7906 / DSM 604 / BCRC 14475 / CIP 104303 / KCTC 5404 / NCIMB 10678 / 9a</strain>
    </source>
</reference>
<proteinExistence type="predicted"/>
<evidence type="ECO:0000256" key="3">
    <source>
        <dbReference type="ARBA" id="ARBA00022960"/>
    </source>
</evidence>
<evidence type="ECO:0000256" key="5">
    <source>
        <dbReference type="ARBA" id="ARBA00023316"/>
    </source>
</evidence>
<keyword evidence="7" id="KW-0732">Signal</keyword>
<dbReference type="InterPro" id="IPR050979">
    <property type="entry name" value="LD-transpeptidase"/>
</dbReference>
<dbReference type="GO" id="GO:0016740">
    <property type="term" value="F:transferase activity"/>
    <property type="evidence" value="ECO:0007669"/>
    <property type="project" value="UniProtKB-KW"/>
</dbReference>
<keyword evidence="10" id="KW-1185">Reference proteome</keyword>
<dbReference type="GO" id="GO:0005576">
    <property type="term" value="C:extracellular region"/>
    <property type="evidence" value="ECO:0007669"/>
    <property type="project" value="TreeGrafter"/>
</dbReference>
<keyword evidence="5 6" id="KW-0961">Cell wall biogenesis/degradation</keyword>
<feature type="domain" description="L,D-TPase catalytic" evidence="8">
    <location>
        <begin position="212"/>
        <end position="338"/>
    </location>
</feature>
<evidence type="ECO:0000256" key="1">
    <source>
        <dbReference type="ARBA" id="ARBA00004752"/>
    </source>
</evidence>
<comment type="pathway">
    <text evidence="1 6">Cell wall biogenesis; peptidoglycan biosynthesis.</text>
</comment>
<gene>
    <name evidence="9" type="ordered locus">Curi_c25810</name>
</gene>
<dbReference type="PROSITE" id="PS52029">
    <property type="entry name" value="LD_TPASE"/>
    <property type="match status" value="1"/>
</dbReference>
<keyword evidence="4 6" id="KW-0573">Peptidoglycan synthesis</keyword>
<dbReference type="eggNOG" id="COG1376">
    <property type="taxonomic scope" value="Bacteria"/>
</dbReference>
<dbReference type="GO" id="GO:0071972">
    <property type="term" value="F:peptidoglycan L,D-transpeptidase activity"/>
    <property type="evidence" value="ECO:0007669"/>
    <property type="project" value="TreeGrafter"/>
</dbReference>
<evidence type="ECO:0000313" key="9">
    <source>
        <dbReference type="EMBL" id="AFS79576.1"/>
    </source>
</evidence>
<sequence>MNILKARSTVAFVGLLAFLATGSSSLYALKEHVNDGQASSIKLSKSSSYSSLGGFKVHSMKNGFYFDIGKKRVNVSNKSNSVFIREGVDIKEYYFSEKFMLSDNRVILSKSQYNLLLNNIENSYARKVRLGEAIDRVMYNDYVTIYSDEDLTKPLDNVDVGDDIRVINTVLDGKFKVLTPDGEEGFIDTRFVRILDESLPPHVDNIDINSDYIITVSQDSQNMKVYLKDKNNKYKLLKQSDISTGLENEHTPNGIFTIKQNRGPWFFSERYKSGAKYFVEFRGNYLFHSLPYTDEKTIDQLESDKIGSKSSTGCIRLPINFAKWVYENIPADTLVIIDNVDIDLDDIANNKNI</sequence>
<keyword evidence="3 6" id="KW-0133">Cell shape</keyword>
<dbReference type="UniPathway" id="UPA00219"/>
<dbReference type="Gene3D" id="2.40.440.10">
    <property type="entry name" value="L,D-transpeptidase catalytic domain-like"/>
    <property type="match status" value="1"/>
</dbReference>
<feature type="active site" description="Nucleophile" evidence="6">
    <location>
        <position position="314"/>
    </location>
</feature>
<evidence type="ECO:0000256" key="6">
    <source>
        <dbReference type="PROSITE-ProRule" id="PRU01373"/>
    </source>
</evidence>
<dbReference type="AlphaFoldDB" id="K0B4S3"/>
<protein>
    <submittedName>
        <fullName evidence="9">L,D-transpeptidase 1, YkuD familiy</fullName>
    </submittedName>
</protein>
<dbReference type="GO" id="GO:0071555">
    <property type="term" value="P:cell wall organization"/>
    <property type="evidence" value="ECO:0007669"/>
    <property type="project" value="UniProtKB-UniRule"/>
</dbReference>
<keyword evidence="2" id="KW-0808">Transferase</keyword>
<dbReference type="SUPFAM" id="SSF141523">
    <property type="entry name" value="L,D-transpeptidase catalytic domain-like"/>
    <property type="match status" value="1"/>
</dbReference>
<dbReference type="KEGG" id="cad:Curi_c25810"/>
<dbReference type="OrthoDB" id="177750at2"/>
<evidence type="ECO:0000256" key="2">
    <source>
        <dbReference type="ARBA" id="ARBA00022679"/>
    </source>
</evidence>